<reference evidence="1" key="1">
    <citation type="submission" date="2020-11" db="EMBL/GenBank/DDBJ databases">
        <authorList>
            <consortium name="DOE Joint Genome Institute"/>
            <person name="Ahrendt S."/>
            <person name="Riley R."/>
            <person name="Andreopoulos W."/>
            <person name="Labutti K."/>
            <person name="Pangilinan J."/>
            <person name="Ruiz-Duenas F.J."/>
            <person name="Barrasa J.M."/>
            <person name="Sanchez-Garcia M."/>
            <person name="Camarero S."/>
            <person name="Miyauchi S."/>
            <person name="Serrano A."/>
            <person name="Linde D."/>
            <person name="Babiker R."/>
            <person name="Drula E."/>
            <person name="Ayuso-Fernandez I."/>
            <person name="Pacheco R."/>
            <person name="Padilla G."/>
            <person name="Ferreira P."/>
            <person name="Barriuso J."/>
            <person name="Kellner H."/>
            <person name="Castanera R."/>
            <person name="Alfaro M."/>
            <person name="Ramirez L."/>
            <person name="Pisabarro A.G."/>
            <person name="Kuo A."/>
            <person name="Tritt A."/>
            <person name="Lipzen A."/>
            <person name="He G."/>
            <person name="Yan M."/>
            <person name="Ng V."/>
            <person name="Cullen D."/>
            <person name="Martin F."/>
            <person name="Rosso M.-N."/>
            <person name="Henrissat B."/>
            <person name="Hibbett D."/>
            <person name="Martinez A.T."/>
            <person name="Grigoriev I.V."/>
        </authorList>
    </citation>
    <scope>NUCLEOTIDE SEQUENCE</scope>
    <source>
        <strain evidence="1">CIRM-BRFM 674</strain>
    </source>
</reference>
<dbReference type="Proteomes" id="UP000807469">
    <property type="component" value="Unassembled WGS sequence"/>
</dbReference>
<dbReference type="AlphaFoldDB" id="A0A9P5Z7A4"/>
<name>A0A9P5Z7A4_9AGAR</name>
<evidence type="ECO:0000313" key="2">
    <source>
        <dbReference type="Proteomes" id="UP000807469"/>
    </source>
</evidence>
<accession>A0A9P5Z7A4</accession>
<proteinExistence type="predicted"/>
<evidence type="ECO:0000313" key="1">
    <source>
        <dbReference type="EMBL" id="KAF9480751.1"/>
    </source>
</evidence>
<protein>
    <submittedName>
        <fullName evidence="1">Uncharacterized protein</fullName>
    </submittedName>
</protein>
<gene>
    <name evidence="1" type="ORF">BDN70DRAFT_920318</name>
</gene>
<sequence length="359" mass="39659">MSSKSSAGVDITAVSVIIHRASRHGMSIGASVDSDESVNEMDGIMQDVMVSDIQLKGCAASGAFPTVWLEATGCHSCAFISLPAARYTTHEYLEKRRSFPLKHRPTSNVLSSLLVRRQFCSFKSASHDRIYFQFRVHPVQRALGAHDVSEPSGANNCVSRAAFKSVVQARVIVYIKGAVLGDGTLFRGPGGMEVRLALYAWGCANVHQLRSESPRFLRERHALASLRSVTFHVILELRQQRYGEEFQLFSEAEPDLGVSQDAFFRYSVSTWKVAAGAEELISSHGCGSSDIRQSLKIVNDAKPASHYSLSQFYLQTLCFRMSRRDFVHSENEGVSFLLLSSHLLSEALRFSSGLKLEAS</sequence>
<comment type="caution">
    <text evidence="1">The sequence shown here is derived from an EMBL/GenBank/DDBJ whole genome shotgun (WGS) entry which is preliminary data.</text>
</comment>
<organism evidence="1 2">
    <name type="scientific">Pholiota conissans</name>
    <dbReference type="NCBI Taxonomy" id="109636"/>
    <lineage>
        <taxon>Eukaryota</taxon>
        <taxon>Fungi</taxon>
        <taxon>Dikarya</taxon>
        <taxon>Basidiomycota</taxon>
        <taxon>Agaricomycotina</taxon>
        <taxon>Agaricomycetes</taxon>
        <taxon>Agaricomycetidae</taxon>
        <taxon>Agaricales</taxon>
        <taxon>Agaricineae</taxon>
        <taxon>Strophariaceae</taxon>
        <taxon>Pholiota</taxon>
    </lineage>
</organism>
<keyword evidence="2" id="KW-1185">Reference proteome</keyword>
<feature type="non-terminal residue" evidence="1">
    <location>
        <position position="359"/>
    </location>
</feature>
<dbReference type="EMBL" id="MU155189">
    <property type="protein sequence ID" value="KAF9480751.1"/>
    <property type="molecule type" value="Genomic_DNA"/>
</dbReference>